<dbReference type="OrthoDB" id="370976at2"/>
<accession>A0A0F4LPU3</accession>
<evidence type="ECO:0000313" key="3">
    <source>
        <dbReference type="Proteomes" id="UP000033612"/>
    </source>
</evidence>
<feature type="domain" description="PTS EIIA type-2" evidence="1">
    <location>
        <begin position="8"/>
        <end position="154"/>
    </location>
</feature>
<dbReference type="InterPro" id="IPR016152">
    <property type="entry name" value="PTrfase/Anion_transptr"/>
</dbReference>
<dbReference type="CDD" id="cd00211">
    <property type="entry name" value="PTS_IIA_fru"/>
    <property type="match status" value="1"/>
</dbReference>
<dbReference type="SUPFAM" id="SSF55804">
    <property type="entry name" value="Phoshotransferase/anion transport protein"/>
    <property type="match status" value="1"/>
</dbReference>
<dbReference type="InterPro" id="IPR002178">
    <property type="entry name" value="PTS_EIIA_type-2_dom"/>
</dbReference>
<sequence length="159" mass="18188">MALNDNKIRFEKDQIVTFNEKTNFDHVINTLAKVLIEKDLVKPEYPKQVILREQNFPTGLPTNPFGVSIPHTDAKWTKHNAIAIGILKSPIEQVVMGSDEAKIRVEIVFMLALDKSNKQLNILSKLMNIFQDPENLVKIRNSSKDEILKIVNKVILEEK</sequence>
<keyword evidence="3" id="KW-1185">Reference proteome</keyword>
<gene>
    <name evidence="2" type="ORF">JF75_03240</name>
</gene>
<dbReference type="InterPro" id="IPR051541">
    <property type="entry name" value="PTS_SugarTrans_NitroReg"/>
</dbReference>
<dbReference type="EMBL" id="JXLH01000004">
    <property type="protein sequence ID" value="KJY59576.1"/>
    <property type="molecule type" value="Genomic_DNA"/>
</dbReference>
<comment type="caution">
    <text evidence="2">The sequence shown here is derived from an EMBL/GenBank/DDBJ whole genome shotgun (WGS) entry which is preliminary data.</text>
</comment>
<organism evidence="2 3">
    <name type="scientific">Lactobacillus kimbladii</name>
    <dbReference type="NCBI Taxonomy" id="1218506"/>
    <lineage>
        <taxon>Bacteria</taxon>
        <taxon>Bacillati</taxon>
        <taxon>Bacillota</taxon>
        <taxon>Bacilli</taxon>
        <taxon>Lactobacillales</taxon>
        <taxon>Lactobacillaceae</taxon>
        <taxon>Lactobacillus</taxon>
    </lineage>
</organism>
<dbReference type="STRING" id="1218506.JF75_03240"/>
<evidence type="ECO:0000313" key="2">
    <source>
        <dbReference type="EMBL" id="KJY59576.1"/>
    </source>
</evidence>
<dbReference type="PATRIC" id="fig|1218506.3.peg.365"/>
<dbReference type="Proteomes" id="UP000033612">
    <property type="component" value="Unassembled WGS sequence"/>
</dbReference>
<dbReference type="AlphaFoldDB" id="A0A0F4LPU3"/>
<protein>
    <submittedName>
        <fullName evidence="2">PTS Gat IIA</fullName>
    </submittedName>
</protein>
<proteinExistence type="predicted"/>
<dbReference type="PANTHER" id="PTHR47738:SF3">
    <property type="entry name" value="PHOSPHOTRANSFERASE SYSTEM MANNITOL_FRUCTOSE-SPECIFIC IIA DOMAIN CONTAINING PROTEIN"/>
    <property type="match status" value="1"/>
</dbReference>
<dbReference type="Pfam" id="PF00359">
    <property type="entry name" value="PTS_EIIA_2"/>
    <property type="match status" value="1"/>
</dbReference>
<dbReference type="Gene3D" id="3.40.930.10">
    <property type="entry name" value="Mannitol-specific EII, Chain A"/>
    <property type="match status" value="1"/>
</dbReference>
<evidence type="ECO:0000259" key="1">
    <source>
        <dbReference type="PROSITE" id="PS51094"/>
    </source>
</evidence>
<reference evidence="2 3" key="1">
    <citation type="submission" date="2015-01" db="EMBL/GenBank/DDBJ databases">
        <title>Comparative genomics of the lactic acid bacteria isolated from the honey bee gut.</title>
        <authorList>
            <person name="Ellegaard K.M."/>
            <person name="Tamarit D."/>
            <person name="Javelind E."/>
            <person name="Olofsson T."/>
            <person name="Andersson S.G."/>
            <person name="Vasquez A."/>
        </authorList>
    </citation>
    <scope>NUCLEOTIDE SEQUENCE [LARGE SCALE GENOMIC DNA]</scope>
    <source>
        <strain evidence="2 3">Hma2</strain>
    </source>
</reference>
<dbReference type="PROSITE" id="PS51094">
    <property type="entry name" value="PTS_EIIA_TYPE_2"/>
    <property type="match status" value="1"/>
</dbReference>
<dbReference type="PANTHER" id="PTHR47738">
    <property type="entry name" value="PTS SYSTEM FRUCTOSE-LIKE EIIA COMPONENT-RELATED"/>
    <property type="match status" value="1"/>
</dbReference>
<dbReference type="RefSeq" id="WP_046331580.1">
    <property type="nucleotide sequence ID" value="NZ_JBHTBO010000019.1"/>
</dbReference>
<dbReference type="HOGENOM" id="CLU_072531_6_0_9"/>
<name>A0A0F4LPU3_9LACO</name>